<protein>
    <recommendedName>
        <fullName evidence="3">3-beta hydroxysteroid dehydrogenase/isomerase domain-containing protein</fullName>
    </recommendedName>
</protein>
<dbReference type="EMBL" id="CDHK01000001">
    <property type="protein sequence ID" value="CEJ54418.1"/>
    <property type="molecule type" value="Genomic_DNA"/>
</dbReference>
<dbReference type="InterPro" id="IPR002225">
    <property type="entry name" value="3Beta_OHSteriod_DH/Estase"/>
</dbReference>
<dbReference type="Pfam" id="PF01073">
    <property type="entry name" value="3Beta_HSD"/>
    <property type="match status" value="1"/>
</dbReference>
<reference evidence="5" key="1">
    <citation type="journal article" date="2015" name="Genome Announc.">
        <title>Draft genome sequence of the fungus Penicillium brasilianum MG11.</title>
        <authorList>
            <person name="Horn F."/>
            <person name="Linde J."/>
            <person name="Mattern D.J."/>
            <person name="Walther G."/>
            <person name="Guthke R."/>
            <person name="Brakhage A.A."/>
            <person name="Valiante V."/>
        </authorList>
    </citation>
    <scope>NUCLEOTIDE SEQUENCE [LARGE SCALE GENOMIC DNA]</scope>
    <source>
        <strain evidence="5">MG11</strain>
    </source>
</reference>
<dbReference type="GO" id="GO:0006694">
    <property type="term" value="P:steroid biosynthetic process"/>
    <property type="evidence" value="ECO:0007669"/>
    <property type="project" value="InterPro"/>
</dbReference>
<evidence type="ECO:0000256" key="2">
    <source>
        <dbReference type="ARBA" id="ARBA00023002"/>
    </source>
</evidence>
<dbReference type="OrthoDB" id="10058185at2759"/>
<dbReference type="AlphaFoldDB" id="A0A0F7THE1"/>
<dbReference type="Gene3D" id="3.40.50.720">
    <property type="entry name" value="NAD(P)-binding Rossmann-like Domain"/>
    <property type="match status" value="1"/>
</dbReference>
<accession>A0A0F7THE1</accession>
<feature type="domain" description="3-beta hydroxysteroid dehydrogenase/isomerase" evidence="3">
    <location>
        <begin position="70"/>
        <end position="353"/>
    </location>
</feature>
<keyword evidence="2" id="KW-0560">Oxidoreductase</keyword>
<name>A0A0F7THE1_PENBI</name>
<dbReference type="PANTHER" id="PTHR43245">
    <property type="entry name" value="BIFUNCTIONAL POLYMYXIN RESISTANCE PROTEIN ARNA"/>
    <property type="match status" value="1"/>
</dbReference>
<dbReference type="InterPro" id="IPR050177">
    <property type="entry name" value="Lipid_A_modif_metabolic_enz"/>
</dbReference>
<dbReference type="GO" id="GO:0016616">
    <property type="term" value="F:oxidoreductase activity, acting on the CH-OH group of donors, NAD or NADP as acceptor"/>
    <property type="evidence" value="ECO:0007669"/>
    <property type="project" value="InterPro"/>
</dbReference>
<proteinExistence type="inferred from homology"/>
<keyword evidence="5" id="KW-1185">Reference proteome</keyword>
<gene>
    <name evidence="4" type="ORF">PMG11_00732</name>
</gene>
<evidence type="ECO:0000256" key="1">
    <source>
        <dbReference type="ARBA" id="ARBA00009219"/>
    </source>
</evidence>
<evidence type="ECO:0000259" key="3">
    <source>
        <dbReference type="Pfam" id="PF01073"/>
    </source>
</evidence>
<organism evidence="4 5">
    <name type="scientific">Penicillium brasilianum</name>
    <dbReference type="NCBI Taxonomy" id="104259"/>
    <lineage>
        <taxon>Eukaryota</taxon>
        <taxon>Fungi</taxon>
        <taxon>Dikarya</taxon>
        <taxon>Ascomycota</taxon>
        <taxon>Pezizomycotina</taxon>
        <taxon>Eurotiomycetes</taxon>
        <taxon>Eurotiomycetidae</taxon>
        <taxon>Eurotiales</taxon>
        <taxon>Aspergillaceae</taxon>
        <taxon>Penicillium</taxon>
    </lineage>
</organism>
<evidence type="ECO:0000313" key="5">
    <source>
        <dbReference type="Proteomes" id="UP000042958"/>
    </source>
</evidence>
<dbReference type="InterPro" id="IPR036291">
    <property type="entry name" value="NAD(P)-bd_dom_sf"/>
</dbReference>
<dbReference type="STRING" id="104259.A0A0F7THE1"/>
<dbReference type="SUPFAM" id="SSF51735">
    <property type="entry name" value="NAD(P)-binding Rossmann-fold domains"/>
    <property type="match status" value="1"/>
</dbReference>
<sequence length="489" mass="53567">MISIILTSLGVATLYLYHVNSAMKRVPDEARKLSPRRWTVDDVKAAYNKALDNPIDITDSLPPKQSRRYIVVGGSGLVGGWIVSHLLARGEDPASLRILDLLPPTQDILDRGVTFIKTNITDELAVSTAFEQPWPETVANLPLTVFHTAAIIRPFERLEIYLPLCANVNVNGTQNVLNASKKCGATCFVSTSSGSVTLHKPSFWIAPWEKLPRRVMQILRDDAKLPERHDEFFGNYAVSKIEAERLVCAADDPASGFRTGCIRPANGIYGIGCDTSNTVTGQYLRKGGSPTWLRPVIQSFVNAENVSLAHLLYEARLLEQSNPQNTHPSISGQAFVVTDPNPAVSFGDIYTLLTTLSSTPVSFPTIQPVPLLLLSYLVEAYVYVQHAVLPWLLPKLTGDLLQIQPSLFAISDVFCIADDERARKGAEEGGLGYRPVITTLEGLCKELAHWNEKADAKRVAEVKGKVLTGAISLGEEGVDVKLVSPEMKL</sequence>
<evidence type="ECO:0000313" key="4">
    <source>
        <dbReference type="EMBL" id="CEJ54418.1"/>
    </source>
</evidence>
<dbReference type="Proteomes" id="UP000042958">
    <property type="component" value="Unassembled WGS sequence"/>
</dbReference>
<dbReference type="PANTHER" id="PTHR43245:SF51">
    <property type="entry name" value="SHORT CHAIN DEHYDROGENASE_REDUCTASE FAMILY 42E, MEMBER 2"/>
    <property type="match status" value="1"/>
</dbReference>
<comment type="similarity">
    <text evidence="1">Belongs to the 3-beta-HSD family.</text>
</comment>